<dbReference type="InterPro" id="IPR014051">
    <property type="entry name" value="Phosphoesterase_HXTX"/>
</dbReference>
<dbReference type="InterPro" id="IPR004175">
    <property type="entry name" value="RNA_CPDase"/>
</dbReference>
<organism evidence="4 5">
    <name type="scientific">Candidatus Sulfotelmatobacter kueseliae</name>
    <dbReference type="NCBI Taxonomy" id="2042962"/>
    <lineage>
        <taxon>Bacteria</taxon>
        <taxon>Pseudomonadati</taxon>
        <taxon>Acidobacteriota</taxon>
        <taxon>Terriglobia</taxon>
        <taxon>Terriglobales</taxon>
        <taxon>Candidatus Korobacteraceae</taxon>
        <taxon>Candidatus Sulfotelmatobacter</taxon>
    </lineage>
</organism>
<comment type="catalytic activity">
    <reaction evidence="2">
        <text>a 3'-end 2',3'-cyclophospho-ribonucleotide-RNA + H2O = a 3'-end 2'-phospho-ribonucleotide-RNA + H(+)</text>
        <dbReference type="Rhea" id="RHEA:11828"/>
        <dbReference type="Rhea" id="RHEA-COMP:10464"/>
        <dbReference type="Rhea" id="RHEA-COMP:17353"/>
        <dbReference type="ChEBI" id="CHEBI:15377"/>
        <dbReference type="ChEBI" id="CHEBI:15378"/>
        <dbReference type="ChEBI" id="CHEBI:83064"/>
        <dbReference type="ChEBI" id="CHEBI:173113"/>
        <dbReference type="EC" id="3.1.4.58"/>
    </reaction>
</comment>
<dbReference type="Gene3D" id="3.90.1140.10">
    <property type="entry name" value="Cyclic phosphodiesterase"/>
    <property type="match status" value="1"/>
</dbReference>
<dbReference type="Proteomes" id="UP000238701">
    <property type="component" value="Unassembled WGS sequence"/>
</dbReference>
<dbReference type="InterPro" id="IPR009097">
    <property type="entry name" value="Cyclic_Pdiesterase"/>
</dbReference>
<gene>
    <name evidence="4" type="ORF">SBA1_60044</name>
</gene>
<dbReference type="GO" id="GO:0016874">
    <property type="term" value="F:ligase activity"/>
    <property type="evidence" value="ECO:0007669"/>
    <property type="project" value="UniProtKB-KW"/>
</dbReference>
<keyword evidence="1 2" id="KW-0378">Hydrolase</keyword>
<evidence type="ECO:0000256" key="1">
    <source>
        <dbReference type="ARBA" id="ARBA00022801"/>
    </source>
</evidence>
<name>A0A2U3L0W7_9BACT</name>
<protein>
    <recommendedName>
        <fullName evidence="2">RNA 2',3'-cyclic phosphodiesterase</fullName>
        <shortName evidence="2">RNA 2',3'-CPDase</shortName>
        <ecNumber evidence="2">3.1.4.58</ecNumber>
    </recommendedName>
</protein>
<dbReference type="OrthoDB" id="9789350at2"/>
<feature type="domain" description="Phosphoesterase HXTX" evidence="3">
    <location>
        <begin position="7"/>
        <end position="89"/>
    </location>
</feature>
<dbReference type="PANTHER" id="PTHR35561">
    <property type="entry name" value="RNA 2',3'-CYCLIC PHOSPHODIESTERASE"/>
    <property type="match status" value="1"/>
</dbReference>
<dbReference type="PANTHER" id="PTHR35561:SF1">
    <property type="entry name" value="RNA 2',3'-CYCLIC PHOSPHODIESTERASE"/>
    <property type="match status" value="1"/>
</dbReference>
<dbReference type="EC" id="3.1.4.58" evidence="2"/>
<feature type="short sequence motif" description="HXTX 2" evidence="2">
    <location>
        <begin position="124"/>
        <end position="127"/>
    </location>
</feature>
<dbReference type="EMBL" id="OMOD01000155">
    <property type="protein sequence ID" value="SPF45490.1"/>
    <property type="molecule type" value="Genomic_DNA"/>
</dbReference>
<feature type="active site" description="Proton acceptor" evidence="2">
    <location>
        <position position="124"/>
    </location>
</feature>
<feature type="short sequence motif" description="HXTX 1" evidence="2">
    <location>
        <begin position="40"/>
        <end position="43"/>
    </location>
</feature>
<dbReference type="Pfam" id="PF02834">
    <property type="entry name" value="LigT_PEase"/>
    <property type="match status" value="1"/>
</dbReference>
<sequence>MRLFIAVDIDDAIRERIARFIEGVQGFAPDARWVKPESLHVTLKFIGEQPEAAVEQIKLALGTISGNAAEIQFRGYGFFPTAKSARVFWIGMEAGPQLALLAATIDTQMAALGVAREARAFSPHLTLARGPGGSGAPRWRKEDGLHRSFLRLQEKLAALPAPEFGTMTAREFFLYQSQLSPKGSKYMKLARFALH</sequence>
<comment type="similarity">
    <text evidence="2">Belongs to the 2H phosphoesterase superfamily. ThpR family.</text>
</comment>
<evidence type="ECO:0000259" key="3">
    <source>
        <dbReference type="Pfam" id="PF02834"/>
    </source>
</evidence>
<feature type="active site" description="Proton donor" evidence="2">
    <location>
        <position position="40"/>
    </location>
</feature>
<reference evidence="5" key="1">
    <citation type="submission" date="2018-02" db="EMBL/GenBank/DDBJ databases">
        <authorList>
            <person name="Hausmann B."/>
        </authorList>
    </citation>
    <scope>NUCLEOTIDE SEQUENCE [LARGE SCALE GENOMIC DNA]</scope>
    <source>
        <strain evidence="5">Peat soil MAG SbA1</strain>
    </source>
</reference>
<evidence type="ECO:0000313" key="4">
    <source>
        <dbReference type="EMBL" id="SPF45490.1"/>
    </source>
</evidence>
<comment type="function">
    <text evidence="2">Hydrolyzes RNA 2',3'-cyclic phosphodiester to an RNA 2'-phosphomonoester.</text>
</comment>
<dbReference type="AlphaFoldDB" id="A0A2U3L0W7"/>
<dbReference type="HAMAP" id="MF_01940">
    <property type="entry name" value="RNA_CPDase"/>
    <property type="match status" value="1"/>
</dbReference>
<dbReference type="SUPFAM" id="SSF55144">
    <property type="entry name" value="LigT-like"/>
    <property type="match status" value="1"/>
</dbReference>
<keyword evidence="4" id="KW-0436">Ligase</keyword>
<dbReference type="GO" id="GO:0008664">
    <property type="term" value="F:RNA 2',3'-cyclic 3'-phosphodiesterase activity"/>
    <property type="evidence" value="ECO:0007669"/>
    <property type="project" value="UniProtKB-EC"/>
</dbReference>
<accession>A0A2U3L0W7</accession>
<dbReference type="GO" id="GO:0004113">
    <property type="term" value="F:2',3'-cyclic-nucleotide 3'-phosphodiesterase activity"/>
    <property type="evidence" value="ECO:0007669"/>
    <property type="project" value="InterPro"/>
</dbReference>
<evidence type="ECO:0000256" key="2">
    <source>
        <dbReference type="HAMAP-Rule" id="MF_01940"/>
    </source>
</evidence>
<evidence type="ECO:0000313" key="5">
    <source>
        <dbReference type="Proteomes" id="UP000238701"/>
    </source>
</evidence>
<dbReference type="NCBIfam" id="TIGR02258">
    <property type="entry name" value="2_5_ligase"/>
    <property type="match status" value="1"/>
</dbReference>
<proteinExistence type="inferred from homology"/>